<evidence type="ECO:0000313" key="2">
    <source>
        <dbReference type="EMBL" id="MBK1883226.1"/>
    </source>
</evidence>
<evidence type="ECO:0000313" key="3">
    <source>
        <dbReference type="Proteomes" id="UP000603141"/>
    </source>
</evidence>
<dbReference type="Proteomes" id="UP000603141">
    <property type="component" value="Unassembled WGS sequence"/>
</dbReference>
<dbReference type="Gene3D" id="3.40.50.1110">
    <property type="entry name" value="SGNH hydrolase"/>
    <property type="match status" value="1"/>
</dbReference>
<dbReference type="AlphaFoldDB" id="A0A934S5Z4"/>
<name>A0A934S5Z4_9BACT</name>
<reference evidence="2" key="1">
    <citation type="submission" date="2021-01" db="EMBL/GenBank/DDBJ databases">
        <title>Modified the classification status of verrucomicrobia.</title>
        <authorList>
            <person name="Feng X."/>
        </authorList>
    </citation>
    <scope>NUCLEOTIDE SEQUENCE</scope>
    <source>
        <strain evidence="2">KCTC 22041</strain>
    </source>
</reference>
<dbReference type="EMBL" id="JAENIJ010000019">
    <property type="protein sequence ID" value="MBK1883226.1"/>
    <property type="molecule type" value="Genomic_DNA"/>
</dbReference>
<dbReference type="InterPro" id="IPR051532">
    <property type="entry name" value="Ester_Hydrolysis_Enzymes"/>
</dbReference>
<proteinExistence type="predicted"/>
<dbReference type="PANTHER" id="PTHR30383">
    <property type="entry name" value="THIOESTERASE 1/PROTEASE 1/LYSOPHOSPHOLIPASE L1"/>
    <property type="match status" value="1"/>
</dbReference>
<dbReference type="GO" id="GO:0004622">
    <property type="term" value="F:phosphatidylcholine lysophospholipase activity"/>
    <property type="evidence" value="ECO:0007669"/>
    <property type="project" value="TreeGrafter"/>
</dbReference>
<gene>
    <name evidence="2" type="ORF">JIN85_12440</name>
</gene>
<dbReference type="PANTHER" id="PTHR30383:SF24">
    <property type="entry name" value="THIOESTERASE 1_PROTEASE 1_LYSOPHOSPHOLIPASE L1"/>
    <property type="match status" value="1"/>
</dbReference>
<evidence type="ECO:0000259" key="1">
    <source>
        <dbReference type="Pfam" id="PF13472"/>
    </source>
</evidence>
<accession>A0A934S5Z4</accession>
<dbReference type="InterPro" id="IPR036514">
    <property type="entry name" value="SGNH_hydro_sf"/>
</dbReference>
<dbReference type="SUPFAM" id="SSF52266">
    <property type="entry name" value="SGNH hydrolase"/>
    <property type="match status" value="1"/>
</dbReference>
<keyword evidence="3" id="KW-1185">Reference proteome</keyword>
<dbReference type="Pfam" id="PF13472">
    <property type="entry name" value="Lipase_GDSL_2"/>
    <property type="match status" value="1"/>
</dbReference>
<dbReference type="CDD" id="cd01822">
    <property type="entry name" value="Lysophospholipase_L1_like"/>
    <property type="match status" value="1"/>
</dbReference>
<protein>
    <submittedName>
        <fullName evidence="2">Arylesterase</fullName>
    </submittedName>
</protein>
<comment type="caution">
    <text evidence="2">The sequence shown here is derived from an EMBL/GenBank/DDBJ whole genome shotgun (WGS) entry which is preliminary data.</text>
</comment>
<sequence>MRLMTLARFFMLFLILGMNGKLLAQENPKANSTDAKPAPGRIVILGDSITAGYGLDPDEAYPSILQEKIKAAGLNYVVVNAGVSGDTTAGGLRRVAWALGSGADVLVIALGGNDGLRGTPPAETEKNLDDIIKKAKAKQPDIKIIIAGMQMPANFGQDYVTKFRDVFPKVAKDNNAGLVPFLLEHVGGIPSLNQADRIHPTKEGQKLVAENVWPTLEKVLKSGN</sequence>
<dbReference type="InterPro" id="IPR013830">
    <property type="entry name" value="SGNH_hydro"/>
</dbReference>
<organism evidence="2 3">
    <name type="scientific">Luteolibacter pohnpeiensis</name>
    <dbReference type="NCBI Taxonomy" id="454153"/>
    <lineage>
        <taxon>Bacteria</taxon>
        <taxon>Pseudomonadati</taxon>
        <taxon>Verrucomicrobiota</taxon>
        <taxon>Verrucomicrobiia</taxon>
        <taxon>Verrucomicrobiales</taxon>
        <taxon>Verrucomicrobiaceae</taxon>
        <taxon>Luteolibacter</taxon>
    </lineage>
</organism>
<feature type="domain" description="SGNH hydrolase-type esterase" evidence="1">
    <location>
        <begin position="44"/>
        <end position="207"/>
    </location>
</feature>